<evidence type="ECO:0000256" key="2">
    <source>
        <dbReference type="ARBA" id="ARBA00022679"/>
    </source>
</evidence>
<keyword evidence="2" id="KW-0808">Transferase</keyword>
<evidence type="ECO:0000256" key="4">
    <source>
        <dbReference type="SAM" id="Phobius"/>
    </source>
</evidence>
<dbReference type="InterPro" id="IPR043129">
    <property type="entry name" value="ATPase_NBD"/>
</dbReference>
<dbReference type="GO" id="GO:0006071">
    <property type="term" value="P:glycerol metabolic process"/>
    <property type="evidence" value="ECO:0007669"/>
    <property type="project" value="TreeGrafter"/>
</dbReference>
<dbReference type="GO" id="GO:0005739">
    <property type="term" value="C:mitochondrion"/>
    <property type="evidence" value="ECO:0007669"/>
    <property type="project" value="TreeGrafter"/>
</dbReference>
<protein>
    <recommendedName>
        <fullName evidence="5">Carbohydrate kinase FGGY N-terminal domain-containing protein</fullName>
    </recommendedName>
</protein>
<dbReference type="InterPro" id="IPR018484">
    <property type="entry name" value="FGGY_N"/>
</dbReference>
<keyword evidence="7" id="KW-1185">Reference proteome</keyword>
<keyword evidence="3" id="KW-0418">Kinase</keyword>
<keyword evidence="4" id="KW-1133">Transmembrane helix</keyword>
<sequence>MSGQPTTPEQSAPDSRRAGFVLGMDVGSSVIRCHVYDRAARICGSSAQKVESLYPQAGWVEIDPDALWLQFVAVIKESVKGNWIYKSRDGNVKTGKHFHNFISWQDLRAIELVKSWNNSLLMKVIFSLCSVIWMLLFFLYIFFSCMLNYIIY</sequence>
<organism evidence="6 7">
    <name type="scientific">Muntiacus muntjak</name>
    <name type="common">Barking deer</name>
    <name type="synonym">Indian muntjac</name>
    <dbReference type="NCBI Taxonomy" id="9888"/>
    <lineage>
        <taxon>Eukaryota</taxon>
        <taxon>Metazoa</taxon>
        <taxon>Chordata</taxon>
        <taxon>Craniata</taxon>
        <taxon>Vertebrata</taxon>
        <taxon>Euteleostomi</taxon>
        <taxon>Mammalia</taxon>
        <taxon>Eutheria</taxon>
        <taxon>Laurasiatheria</taxon>
        <taxon>Artiodactyla</taxon>
        <taxon>Ruminantia</taxon>
        <taxon>Pecora</taxon>
        <taxon>Cervidae</taxon>
        <taxon>Muntiacinae</taxon>
        <taxon>Muntiacus</taxon>
    </lineage>
</organism>
<dbReference type="PANTHER" id="PTHR10196">
    <property type="entry name" value="SUGAR KINASE"/>
    <property type="match status" value="1"/>
</dbReference>
<dbReference type="GO" id="GO:0006641">
    <property type="term" value="P:triglyceride metabolic process"/>
    <property type="evidence" value="ECO:0007669"/>
    <property type="project" value="TreeGrafter"/>
</dbReference>
<dbReference type="EMBL" id="VCEA01000001">
    <property type="protein sequence ID" value="KAB0357214.1"/>
    <property type="molecule type" value="Genomic_DNA"/>
</dbReference>
<evidence type="ECO:0000313" key="7">
    <source>
        <dbReference type="Proteomes" id="UP000326458"/>
    </source>
</evidence>
<evidence type="ECO:0000256" key="1">
    <source>
        <dbReference type="ARBA" id="ARBA00009156"/>
    </source>
</evidence>
<dbReference type="PANTHER" id="PTHR10196:SF68">
    <property type="entry name" value="GLYCEROL KINASE 5-RELATED"/>
    <property type="match status" value="1"/>
</dbReference>
<feature type="domain" description="Carbohydrate kinase FGGY N-terminal" evidence="5">
    <location>
        <begin position="21"/>
        <end position="80"/>
    </location>
</feature>
<name>A0A5N3W707_MUNMU</name>
<dbReference type="Proteomes" id="UP000326458">
    <property type="component" value="Unassembled WGS sequence"/>
</dbReference>
<feature type="transmembrane region" description="Helical" evidence="4">
    <location>
        <begin position="124"/>
        <end position="151"/>
    </location>
</feature>
<evidence type="ECO:0000259" key="5">
    <source>
        <dbReference type="Pfam" id="PF00370"/>
    </source>
</evidence>
<gene>
    <name evidence="6" type="ORF">FD754_001370</name>
</gene>
<dbReference type="GO" id="GO:0046167">
    <property type="term" value="P:glycerol-3-phosphate biosynthetic process"/>
    <property type="evidence" value="ECO:0007669"/>
    <property type="project" value="TreeGrafter"/>
</dbReference>
<accession>A0A5N3W707</accession>
<dbReference type="AlphaFoldDB" id="A0A5N3W707"/>
<evidence type="ECO:0000256" key="3">
    <source>
        <dbReference type="ARBA" id="ARBA00022777"/>
    </source>
</evidence>
<evidence type="ECO:0000313" key="6">
    <source>
        <dbReference type="EMBL" id="KAB0357214.1"/>
    </source>
</evidence>
<reference evidence="6 7" key="1">
    <citation type="submission" date="2019-06" db="EMBL/GenBank/DDBJ databases">
        <title>Discovery of a novel chromosome fission-fusion reversal in muntjac.</title>
        <authorList>
            <person name="Mudd A.B."/>
            <person name="Bredeson J.V."/>
            <person name="Baum R."/>
            <person name="Hockemeyer D."/>
            <person name="Rokhsar D.S."/>
        </authorList>
    </citation>
    <scope>NUCLEOTIDE SEQUENCE [LARGE SCALE GENOMIC DNA]</scope>
    <source>
        <strain evidence="6">UTSW_UCB_Mm</strain>
        <tissue evidence="6">Fibroblast cell line</tissue>
    </source>
</reference>
<keyword evidence="4" id="KW-0472">Membrane</keyword>
<dbReference type="Gene3D" id="3.30.420.40">
    <property type="match status" value="1"/>
</dbReference>
<comment type="caution">
    <text evidence="6">The sequence shown here is derived from an EMBL/GenBank/DDBJ whole genome shotgun (WGS) entry which is preliminary data.</text>
</comment>
<dbReference type="Pfam" id="PF00370">
    <property type="entry name" value="FGGY_N"/>
    <property type="match status" value="1"/>
</dbReference>
<dbReference type="SUPFAM" id="SSF53067">
    <property type="entry name" value="Actin-like ATPase domain"/>
    <property type="match status" value="1"/>
</dbReference>
<keyword evidence="4" id="KW-0812">Transmembrane</keyword>
<comment type="similarity">
    <text evidence="1">Belongs to the FGGY kinase family.</text>
</comment>
<proteinExistence type="inferred from homology"/>
<dbReference type="GO" id="GO:0016301">
    <property type="term" value="F:kinase activity"/>
    <property type="evidence" value="ECO:0007669"/>
    <property type="project" value="UniProtKB-KW"/>
</dbReference>